<sequence length="328" mass="36271">MFYLGIDVSKLKLDCTLLLDPDNDKRKSKVVPNSRDGVRELVKWCAKHGVTVDQVHVVLEATGPYHEQAATTLHDSGVSVSIANPANVHDFGRALAMHSKTDALDSLVLARYGMAMKPARWEPPPAHVRELRALIAQVDALSKDRLRTMNRQEKAEASAAPELVERSISNTLSFYDEEIARLEKAIDDHIDRHPDLKDDATLLSTIPGVGPKVARTMLRVMRTHQFKRAEDLAAYLGLVPVQRQSGTSLRGRSRLSKAGPADVRALVYMAGVVAAKHNPHVRALYQRLLAAGKTKMSAIGACMRKVVHLCFGVLKTRQAYRPDYTFSA</sequence>
<dbReference type="OrthoDB" id="9795150at2"/>
<dbReference type="EMBL" id="CP154792">
    <property type="protein sequence ID" value="XAN14412.1"/>
    <property type="molecule type" value="Genomic_DNA"/>
</dbReference>
<dbReference type="GO" id="GO:0003677">
    <property type="term" value="F:DNA binding"/>
    <property type="evidence" value="ECO:0007669"/>
    <property type="project" value="InterPro"/>
</dbReference>
<evidence type="ECO:0000313" key="13">
    <source>
        <dbReference type="EMBL" id="XAN19278.1"/>
    </source>
</evidence>
<dbReference type="EMBL" id="CP054569">
    <property type="protein sequence ID" value="QKQ48258.1"/>
    <property type="molecule type" value="Genomic_DNA"/>
</dbReference>
<dbReference type="Pfam" id="PF01548">
    <property type="entry name" value="DEDD_Tnp_IS110"/>
    <property type="match status" value="1"/>
</dbReference>
<dbReference type="EMBL" id="CP054569">
    <property type="protein sequence ID" value="QKQ49496.1"/>
    <property type="molecule type" value="Genomic_DNA"/>
</dbReference>
<evidence type="ECO:0000259" key="2">
    <source>
        <dbReference type="Pfam" id="PF02371"/>
    </source>
</evidence>
<feature type="domain" description="Transposase IS116/IS110/IS902 C-terminal" evidence="2">
    <location>
        <begin position="201"/>
        <end position="286"/>
    </location>
</feature>
<evidence type="ECO:0000313" key="12">
    <source>
        <dbReference type="EMBL" id="XAN17016.1"/>
    </source>
</evidence>
<dbReference type="EMBL" id="CP154792">
    <property type="protein sequence ID" value="XAN15647.1"/>
    <property type="molecule type" value="Genomic_DNA"/>
</dbReference>
<dbReference type="Proteomes" id="UP000509782">
    <property type="component" value="Chromosome"/>
</dbReference>
<name>A0A427WGU6_ACHDE</name>
<dbReference type="InterPro" id="IPR047650">
    <property type="entry name" value="Transpos_IS110"/>
</dbReference>
<dbReference type="InterPro" id="IPR002525">
    <property type="entry name" value="Transp_IS110-like_N"/>
</dbReference>
<dbReference type="EMBL" id="CP054569">
    <property type="protein sequence ID" value="QKQ46507.1"/>
    <property type="molecule type" value="Genomic_DNA"/>
</dbReference>
<evidence type="ECO:0000313" key="5">
    <source>
        <dbReference type="EMBL" id="QKQ49496.1"/>
    </source>
</evidence>
<dbReference type="EMBL" id="CP154792">
    <property type="protein sequence ID" value="XAN15690.1"/>
    <property type="molecule type" value="Genomic_DNA"/>
</dbReference>
<reference evidence="3 14" key="1">
    <citation type="submission" date="2020-05" db="EMBL/GenBank/DDBJ databases">
        <title>FDA dAtabase for Regulatory Grade micrObial Sequences (FDA-ARGOS): Supporting development and validation of Infectious Disease Dx tests.</title>
        <authorList>
            <person name="Sproer C."/>
            <person name="Gronow S."/>
            <person name="Severitt S."/>
            <person name="Schroder I."/>
            <person name="Tallon L."/>
            <person name="Sadzewicz L."/>
            <person name="Zhao X."/>
            <person name="Vavikolanu K."/>
            <person name="Mehta A."/>
            <person name="Aluvathingal J."/>
            <person name="Nadendla S."/>
            <person name="Myers T."/>
            <person name="Yan Y."/>
            <person name="Sichtig H."/>
        </authorList>
    </citation>
    <scope>NUCLEOTIDE SEQUENCE [LARGE SCALE GENOMIC DNA]</scope>
    <source>
        <strain evidence="3 14">FDAARGOS_787</strain>
    </source>
</reference>
<dbReference type="RefSeq" id="WP_088148914.1">
    <property type="nucleotide sequence ID" value="NZ_CADIKP010000088.1"/>
</dbReference>
<feature type="domain" description="Transposase IS110-like N-terminal" evidence="1">
    <location>
        <begin position="4"/>
        <end position="152"/>
    </location>
</feature>
<dbReference type="InterPro" id="IPR003346">
    <property type="entry name" value="Transposase_20"/>
</dbReference>
<dbReference type="EMBL" id="CP154792">
    <property type="protein sequence ID" value="XAN17016.1"/>
    <property type="molecule type" value="Genomic_DNA"/>
</dbReference>
<evidence type="ECO:0000313" key="8">
    <source>
        <dbReference type="EMBL" id="XAN15647.1"/>
    </source>
</evidence>
<protein>
    <submittedName>
        <fullName evidence="3">IS110 family transposase</fullName>
    </submittedName>
</protein>
<evidence type="ECO:0000313" key="15">
    <source>
        <dbReference type="Proteomes" id="UP001446337"/>
    </source>
</evidence>
<keyword evidence="15" id="KW-1185">Reference proteome</keyword>
<dbReference type="AlphaFoldDB" id="A0A427WGU6"/>
<dbReference type="PANTHER" id="PTHR33055">
    <property type="entry name" value="TRANSPOSASE FOR INSERTION SEQUENCE ELEMENT IS1111A"/>
    <property type="match status" value="1"/>
</dbReference>
<evidence type="ECO:0000313" key="6">
    <source>
        <dbReference type="EMBL" id="QKQ49824.1"/>
    </source>
</evidence>
<dbReference type="EMBL" id="CP154792">
    <property type="protein sequence ID" value="XAN19278.1"/>
    <property type="molecule type" value="Genomic_DNA"/>
</dbReference>
<dbReference type="EMBL" id="CP054569">
    <property type="protein sequence ID" value="QKQ49824.1"/>
    <property type="molecule type" value="Genomic_DNA"/>
</dbReference>
<dbReference type="EMBL" id="CP154792">
    <property type="protein sequence ID" value="XAN15679.1"/>
    <property type="molecule type" value="Genomic_DNA"/>
</dbReference>
<proteinExistence type="predicted"/>
<dbReference type="Pfam" id="PF02371">
    <property type="entry name" value="Transposase_20"/>
    <property type="match status" value="1"/>
</dbReference>
<reference evidence="7 15" key="2">
    <citation type="submission" date="2024-05" db="EMBL/GenBank/DDBJ databases">
        <title>Achromobacter denitrificans. BP1, complete genome.</title>
        <authorList>
            <person name="Zhang B."/>
        </authorList>
    </citation>
    <scope>NUCLEOTIDE SEQUENCE [LARGE SCALE GENOMIC DNA]</scope>
    <source>
        <strain evidence="7 15">BP1</strain>
    </source>
</reference>
<evidence type="ECO:0000313" key="3">
    <source>
        <dbReference type="EMBL" id="QKQ46507.1"/>
    </source>
</evidence>
<dbReference type="EMBL" id="CP154792">
    <property type="protein sequence ID" value="XAN16021.1"/>
    <property type="molecule type" value="Genomic_DNA"/>
</dbReference>
<evidence type="ECO:0000313" key="14">
    <source>
        <dbReference type="Proteomes" id="UP000509782"/>
    </source>
</evidence>
<dbReference type="GO" id="GO:0004803">
    <property type="term" value="F:transposase activity"/>
    <property type="evidence" value="ECO:0007669"/>
    <property type="project" value="InterPro"/>
</dbReference>
<dbReference type="NCBIfam" id="NF033542">
    <property type="entry name" value="transpos_IS110"/>
    <property type="match status" value="1"/>
</dbReference>
<evidence type="ECO:0000259" key="1">
    <source>
        <dbReference type="Pfam" id="PF01548"/>
    </source>
</evidence>
<evidence type="ECO:0000313" key="10">
    <source>
        <dbReference type="EMBL" id="XAN15690.1"/>
    </source>
</evidence>
<organism evidence="3 14">
    <name type="scientific">Achromobacter denitrificans</name>
    <name type="common">Alcaligenes denitrificans</name>
    <dbReference type="NCBI Taxonomy" id="32002"/>
    <lineage>
        <taxon>Bacteria</taxon>
        <taxon>Pseudomonadati</taxon>
        <taxon>Pseudomonadota</taxon>
        <taxon>Betaproteobacteria</taxon>
        <taxon>Burkholderiales</taxon>
        <taxon>Alcaligenaceae</taxon>
        <taxon>Achromobacter</taxon>
    </lineage>
</organism>
<evidence type="ECO:0000313" key="9">
    <source>
        <dbReference type="EMBL" id="XAN15679.1"/>
    </source>
</evidence>
<dbReference type="PANTHER" id="PTHR33055:SF3">
    <property type="entry name" value="PUTATIVE TRANSPOSASE FOR IS117-RELATED"/>
    <property type="match status" value="1"/>
</dbReference>
<evidence type="ECO:0000313" key="7">
    <source>
        <dbReference type="EMBL" id="XAN14412.1"/>
    </source>
</evidence>
<dbReference type="Proteomes" id="UP001446337">
    <property type="component" value="Chromosome"/>
</dbReference>
<evidence type="ECO:0000313" key="4">
    <source>
        <dbReference type="EMBL" id="QKQ48258.1"/>
    </source>
</evidence>
<accession>A0A427WGU6</accession>
<gene>
    <name evidence="12" type="ORF">AAIK43_03035</name>
    <name evidence="13" type="ORF">AAIK43_14865</name>
    <name evidence="7" type="ORF">AAIK43_23895</name>
    <name evidence="8" type="ORF">AAIK43_30360</name>
    <name evidence="9" type="ORF">AAIK43_30525</name>
    <name evidence="10" type="ORF">AAIK43_30580</name>
    <name evidence="11" type="ORF">AAIK43_32380</name>
    <name evidence="3" type="ORF">FOC81_07310</name>
    <name evidence="4" type="ORF">FOC81_16800</name>
    <name evidence="5" type="ORF">FOC81_23405</name>
    <name evidence="6" type="ORF">FOC81_25235</name>
</gene>
<evidence type="ECO:0000313" key="11">
    <source>
        <dbReference type="EMBL" id="XAN16021.1"/>
    </source>
</evidence>
<dbReference type="GO" id="GO:0006313">
    <property type="term" value="P:DNA transposition"/>
    <property type="evidence" value="ECO:0007669"/>
    <property type="project" value="InterPro"/>
</dbReference>